<dbReference type="Pfam" id="PF07484">
    <property type="entry name" value="Collar"/>
    <property type="match status" value="1"/>
</dbReference>
<evidence type="ECO:0000313" key="2">
    <source>
        <dbReference type="EMBL" id="MCP1173035.1"/>
    </source>
</evidence>
<organism evidence="2 3">
    <name type="scientific">Ralstonia chuxiongensis</name>
    <dbReference type="NCBI Taxonomy" id="2957504"/>
    <lineage>
        <taxon>Bacteria</taxon>
        <taxon>Pseudomonadati</taxon>
        <taxon>Pseudomonadota</taxon>
        <taxon>Betaproteobacteria</taxon>
        <taxon>Burkholderiales</taxon>
        <taxon>Burkholderiaceae</taxon>
        <taxon>Ralstonia</taxon>
    </lineage>
</organism>
<comment type="caution">
    <text evidence="2">The sequence shown here is derived from an EMBL/GenBank/DDBJ whole genome shotgun (WGS) entry which is preliminary data.</text>
</comment>
<proteinExistence type="predicted"/>
<dbReference type="InterPro" id="IPR011083">
    <property type="entry name" value="Phage_tail_collar_dom"/>
</dbReference>
<dbReference type="InterPro" id="IPR037053">
    <property type="entry name" value="Phage_tail_collar_dom_sf"/>
</dbReference>
<sequence>MSLILEQISLGTPPEGKDGNTNREANAKTNANMTAIAAAVDALTQSVQANSTAIAAKADKSVTDNQQTNIGILFSVNALQAGSVVMFARNTAPQGYLKCNGAAVSRTTYNTLFAAIGTTFGAGDGATTFNVPDLRGEFMRGWDDGRGIDAGRAFGSGQGASVHPWLGVYRASAQSGILVGMPAATLVDNGSAYPSGDSILPASSGPYFSASMPAASTNSAPAAVGARPRNVALLACIRYA</sequence>
<gene>
    <name evidence="2" type="ORF">NKG59_11770</name>
</gene>
<protein>
    <submittedName>
        <fullName evidence="2">Tail fiber protein</fullName>
    </submittedName>
</protein>
<dbReference type="Gene3D" id="3.90.1340.10">
    <property type="entry name" value="Phage tail collar domain"/>
    <property type="match status" value="1"/>
</dbReference>
<keyword evidence="3" id="KW-1185">Reference proteome</keyword>
<evidence type="ECO:0000313" key="3">
    <source>
        <dbReference type="Proteomes" id="UP001162793"/>
    </source>
</evidence>
<dbReference type="SUPFAM" id="SSF88874">
    <property type="entry name" value="Receptor-binding domain of short tail fibre protein gp12"/>
    <property type="match status" value="1"/>
</dbReference>
<dbReference type="RefSeq" id="WP_253536922.1">
    <property type="nucleotide sequence ID" value="NZ_JAMYWC010000003.1"/>
</dbReference>
<feature type="domain" description="Phage tail collar" evidence="1">
    <location>
        <begin position="82"/>
        <end position="139"/>
    </location>
</feature>
<evidence type="ECO:0000259" key="1">
    <source>
        <dbReference type="Pfam" id="PF07484"/>
    </source>
</evidence>
<reference evidence="3" key="1">
    <citation type="journal article" date="2023" name="Front. Microbiol.">
        <title>Ralstonia chuxiongensis sp. nov., Ralstonia mojiangensis sp. nov., and Ralstonia soli sp. nov., isolated from tobacco fields, are three novel species in the family Burkholderiaceae.</title>
        <authorList>
            <person name="Lu C.H."/>
            <person name="Zhang Y.Y."/>
            <person name="Jiang N."/>
            <person name="Chen W."/>
            <person name="Shao X."/>
            <person name="Zhao Z.M."/>
            <person name="Lu W.L."/>
            <person name="Hu X."/>
            <person name="Xi Y.X."/>
            <person name="Zou S.Y."/>
            <person name="Wei Q.J."/>
            <person name="Lin Z.L."/>
            <person name="Gong L."/>
            <person name="Gai X.T."/>
            <person name="Zhang L.Q."/>
            <person name="Li J.Y."/>
            <person name="Jin Y."/>
            <person name="Xia Z.Y."/>
        </authorList>
    </citation>
    <scope>NUCLEOTIDE SEQUENCE [LARGE SCALE GENOMIC DNA]</scope>
    <source>
        <strain evidence="3">21YRMH01-3</strain>
    </source>
</reference>
<name>A0AA41WPW3_9RALS</name>
<dbReference type="AlphaFoldDB" id="A0AA41WPW3"/>
<dbReference type="EMBL" id="JAMYWC010000003">
    <property type="protein sequence ID" value="MCP1173035.1"/>
    <property type="molecule type" value="Genomic_DNA"/>
</dbReference>
<dbReference type="Proteomes" id="UP001162793">
    <property type="component" value="Unassembled WGS sequence"/>
</dbReference>
<accession>A0AA41WPW3</accession>